<organism evidence="7">
    <name type="scientific">Hymenolepis diminuta</name>
    <name type="common">Rat tapeworm</name>
    <dbReference type="NCBI Taxonomy" id="6216"/>
    <lineage>
        <taxon>Eukaryota</taxon>
        <taxon>Metazoa</taxon>
        <taxon>Spiralia</taxon>
        <taxon>Lophotrochozoa</taxon>
        <taxon>Platyhelminthes</taxon>
        <taxon>Cestoda</taxon>
        <taxon>Eucestoda</taxon>
        <taxon>Cyclophyllidea</taxon>
        <taxon>Hymenolepididae</taxon>
        <taxon>Hymenolepis</taxon>
    </lineage>
</organism>
<reference evidence="7" key="1">
    <citation type="submission" date="2017-02" db="UniProtKB">
        <authorList>
            <consortium name="WormBaseParasite"/>
        </authorList>
    </citation>
    <scope>IDENTIFICATION</scope>
</reference>
<evidence type="ECO:0000313" key="2">
    <source>
        <dbReference type="EMBL" id="VDL59544.1"/>
    </source>
</evidence>
<evidence type="ECO:0000313" key="6">
    <source>
        <dbReference type="Proteomes" id="UP000321570"/>
    </source>
</evidence>
<dbReference type="AlphaFoldDB" id="A0A0R3SQ96"/>
<keyword evidence="6" id="KW-1185">Reference proteome</keyword>
<feature type="transmembrane region" description="Helical" evidence="1">
    <location>
        <begin position="5"/>
        <end position="24"/>
    </location>
</feature>
<keyword evidence="1" id="KW-0472">Membrane</keyword>
<reference evidence="3 6" key="3">
    <citation type="submission" date="2019-07" db="EMBL/GenBank/DDBJ databases">
        <authorList>
            <person name="Jastrzebski P J."/>
            <person name="Paukszto L."/>
            <person name="Jastrzebski P J."/>
        </authorList>
    </citation>
    <scope>NUCLEOTIDE SEQUENCE [LARGE SCALE GENOMIC DNA]</scope>
    <source>
        <strain evidence="3 6">WMS-il1</strain>
    </source>
</reference>
<evidence type="ECO:0000313" key="7">
    <source>
        <dbReference type="WBParaSite" id="HDID_0000722801-mRNA-1"/>
    </source>
</evidence>
<evidence type="ECO:0000313" key="4">
    <source>
        <dbReference type="EMBL" id="VUZ38723.1"/>
    </source>
</evidence>
<keyword evidence="1" id="KW-0812">Transmembrane</keyword>
<dbReference type="Proteomes" id="UP000321570">
    <property type="component" value="Unassembled WGS sequence"/>
</dbReference>
<reference evidence="2 5" key="2">
    <citation type="submission" date="2018-11" db="EMBL/GenBank/DDBJ databases">
        <authorList>
            <consortium name="Pathogen Informatics"/>
        </authorList>
    </citation>
    <scope>NUCLEOTIDE SEQUENCE [LARGE SCALE GENOMIC DNA]</scope>
</reference>
<gene>
    <name evidence="2" type="ORF">HDID_LOCUS7226</name>
    <name evidence="4" type="ORF">WMSIL1_LOCUS127</name>
    <name evidence="3" type="ORF">WMSIL1_LOCUS145</name>
</gene>
<dbReference type="OrthoDB" id="419198at2759"/>
<evidence type="ECO:0000313" key="3">
    <source>
        <dbReference type="EMBL" id="VUZ38703.1"/>
    </source>
</evidence>
<dbReference type="EMBL" id="CABIJS010000005">
    <property type="protein sequence ID" value="VUZ38723.1"/>
    <property type="molecule type" value="Genomic_DNA"/>
</dbReference>
<evidence type="ECO:0000313" key="5">
    <source>
        <dbReference type="Proteomes" id="UP000274504"/>
    </source>
</evidence>
<dbReference type="EMBL" id="UYSG01010916">
    <property type="protein sequence ID" value="VDL59544.1"/>
    <property type="molecule type" value="Genomic_DNA"/>
</dbReference>
<proteinExistence type="predicted"/>
<accession>A0A0R3SQ96</accession>
<keyword evidence="1" id="KW-1133">Transmembrane helix</keyword>
<dbReference type="EMBL" id="CABIJS010000005">
    <property type="protein sequence ID" value="VUZ38703.1"/>
    <property type="molecule type" value="Genomic_DNA"/>
</dbReference>
<protein>
    <submittedName>
        <fullName evidence="7">Lipopolysaccharide cholinephosphotransferase</fullName>
    </submittedName>
</protein>
<evidence type="ECO:0000256" key="1">
    <source>
        <dbReference type="SAM" id="Phobius"/>
    </source>
</evidence>
<name>A0A0R3SQ96_HYMDI</name>
<sequence>MDVKVMLFCMSIFFIISSIWFFLFHPCGHIQVPSPYFVLQDEGPNFNKLPDLRSVVHTYTERPKDDSNDTSLFDAKLSTDQYNSLENILNQFERMMVQLKLQNQWFLGVSSLLGSLQHHDVVPWSDGIDIFAPDHFRREILYALSVFAYNLTLFPYGLQDRLYLNEMSLDQSSPFVEINYYAIHIPNFGISIGGEYRFFKLDDVFPLVYRPFGRHWRPAPRKPINFLKYYLPIVEQTCTFHSFRSQYMPPIVVNCEELMNKFPFVNRCPIPQSEIVGEYLEQCDEYLVYPNGESAHKIRTVLDSNEVKSLLYTARYTSFECPK</sequence>
<dbReference type="WBParaSite" id="HDID_0000722801-mRNA-1">
    <property type="protein sequence ID" value="HDID_0000722801-mRNA-1"/>
    <property type="gene ID" value="HDID_0000722801"/>
</dbReference>
<dbReference type="Proteomes" id="UP000274504">
    <property type="component" value="Unassembled WGS sequence"/>
</dbReference>